<dbReference type="Proteomes" id="UP001154322">
    <property type="component" value="Unassembled WGS sequence"/>
</dbReference>
<accession>A0ABN8U427</accession>
<evidence type="ECO:0000256" key="1">
    <source>
        <dbReference type="SAM" id="Phobius"/>
    </source>
</evidence>
<dbReference type="EMBL" id="CALYLO010000004">
    <property type="protein sequence ID" value="CAH8245812.1"/>
    <property type="molecule type" value="Genomic_DNA"/>
</dbReference>
<feature type="transmembrane region" description="Helical" evidence="1">
    <location>
        <begin position="13"/>
        <end position="30"/>
    </location>
</feature>
<proteinExistence type="predicted"/>
<keyword evidence="4" id="KW-1185">Reference proteome</keyword>
<keyword evidence="1" id="KW-0472">Membrane</keyword>
<keyword evidence="1" id="KW-1133">Transmembrane helix</keyword>
<sequence length="91" mass="10116">MLNMLSGQNATDTAIQLIYSLLVGLMLALLMVKHHNIYPLILFHFVHNFTQFIGNESDQIYASLVLLVLSAHCIWLLISARTSASKTTASL</sequence>
<evidence type="ECO:0000313" key="4">
    <source>
        <dbReference type="Proteomes" id="UP001154322"/>
    </source>
</evidence>
<protein>
    <recommendedName>
        <fullName evidence="2">CAAX prenyl protease 2/Lysostaphin resistance protein A-like domain-containing protein</fullName>
    </recommendedName>
</protein>
<evidence type="ECO:0000259" key="2">
    <source>
        <dbReference type="Pfam" id="PF02517"/>
    </source>
</evidence>
<reference evidence="3" key="1">
    <citation type="submission" date="2022-06" db="EMBL/GenBank/DDBJ databases">
        <authorList>
            <person name="Dietemann V."/>
            <person name="Ory F."/>
            <person name="Dainat B."/>
            <person name="Oberhansli S."/>
        </authorList>
    </citation>
    <scope>NUCLEOTIDE SEQUENCE</scope>
    <source>
        <strain evidence="3">Ena-SAMPLE-TAB-26-04-2022-14:26:32:270-5432</strain>
    </source>
</reference>
<evidence type="ECO:0000313" key="3">
    <source>
        <dbReference type="EMBL" id="CAH8245812.1"/>
    </source>
</evidence>
<dbReference type="InterPro" id="IPR003675">
    <property type="entry name" value="Rce1/LyrA-like_dom"/>
</dbReference>
<feature type="domain" description="CAAX prenyl protease 2/Lysostaphin resistance protein A-like" evidence="2">
    <location>
        <begin position="15"/>
        <end position="49"/>
    </location>
</feature>
<feature type="transmembrane region" description="Helical" evidence="1">
    <location>
        <begin position="60"/>
        <end position="78"/>
    </location>
</feature>
<dbReference type="Pfam" id="PF02517">
    <property type="entry name" value="Rce1-like"/>
    <property type="match status" value="1"/>
</dbReference>
<name>A0ABN8U427_9BACL</name>
<comment type="caution">
    <text evidence="3">The sequence shown here is derived from an EMBL/GenBank/DDBJ whole genome shotgun (WGS) entry which is preliminary data.</text>
</comment>
<keyword evidence="1" id="KW-0812">Transmembrane</keyword>
<organism evidence="3 4">
    <name type="scientific">Paenibacillus melissococcoides</name>
    <dbReference type="NCBI Taxonomy" id="2912268"/>
    <lineage>
        <taxon>Bacteria</taxon>
        <taxon>Bacillati</taxon>
        <taxon>Bacillota</taxon>
        <taxon>Bacilli</taxon>
        <taxon>Bacillales</taxon>
        <taxon>Paenibacillaceae</taxon>
        <taxon>Paenibacillus</taxon>
    </lineage>
</organism>
<gene>
    <name evidence="3" type="ORF">WJ0W_003047</name>
</gene>